<organism evidence="2 3">
    <name type="scientific">Stylosanthes scabra</name>
    <dbReference type="NCBI Taxonomy" id="79078"/>
    <lineage>
        <taxon>Eukaryota</taxon>
        <taxon>Viridiplantae</taxon>
        <taxon>Streptophyta</taxon>
        <taxon>Embryophyta</taxon>
        <taxon>Tracheophyta</taxon>
        <taxon>Spermatophyta</taxon>
        <taxon>Magnoliopsida</taxon>
        <taxon>eudicotyledons</taxon>
        <taxon>Gunneridae</taxon>
        <taxon>Pentapetalae</taxon>
        <taxon>rosids</taxon>
        <taxon>fabids</taxon>
        <taxon>Fabales</taxon>
        <taxon>Fabaceae</taxon>
        <taxon>Papilionoideae</taxon>
        <taxon>50 kb inversion clade</taxon>
        <taxon>dalbergioids sensu lato</taxon>
        <taxon>Dalbergieae</taxon>
        <taxon>Pterocarpus clade</taxon>
        <taxon>Stylosanthes</taxon>
    </lineage>
</organism>
<evidence type="ECO:0000313" key="3">
    <source>
        <dbReference type="Proteomes" id="UP001341840"/>
    </source>
</evidence>
<dbReference type="Proteomes" id="UP001341840">
    <property type="component" value="Unassembled WGS sequence"/>
</dbReference>
<feature type="compositionally biased region" description="Polar residues" evidence="1">
    <location>
        <begin position="56"/>
        <end position="79"/>
    </location>
</feature>
<gene>
    <name evidence="2" type="ORF">PIB30_031561</name>
</gene>
<evidence type="ECO:0000313" key="2">
    <source>
        <dbReference type="EMBL" id="MED6121580.1"/>
    </source>
</evidence>
<dbReference type="EMBL" id="JASCZI010030344">
    <property type="protein sequence ID" value="MED6121580.1"/>
    <property type="molecule type" value="Genomic_DNA"/>
</dbReference>
<proteinExistence type="predicted"/>
<evidence type="ECO:0000256" key="1">
    <source>
        <dbReference type="SAM" id="MobiDB-lite"/>
    </source>
</evidence>
<feature type="region of interest" description="Disordered" evidence="1">
    <location>
        <begin position="14"/>
        <end position="79"/>
    </location>
</feature>
<name>A0ABU6RC20_9FABA</name>
<feature type="compositionally biased region" description="Polar residues" evidence="1">
    <location>
        <begin position="35"/>
        <end position="46"/>
    </location>
</feature>
<accession>A0ABU6RC20</accession>
<sequence length="79" mass="8399">MRDSRHVLIFWGNAGIAGSAGHTGNAGNTRPKKVQPSNSEPPNSRATRMVKKKQISPITTSKEQPLTQASQTRSGVTGS</sequence>
<comment type="caution">
    <text evidence="2">The sequence shown here is derived from an EMBL/GenBank/DDBJ whole genome shotgun (WGS) entry which is preliminary data.</text>
</comment>
<protein>
    <submittedName>
        <fullName evidence="2">Uncharacterized protein</fullName>
    </submittedName>
</protein>
<reference evidence="2 3" key="1">
    <citation type="journal article" date="2023" name="Plants (Basel)">
        <title>Bridging the Gap: Combining Genomics and Transcriptomics Approaches to Understand Stylosanthes scabra, an Orphan Legume from the Brazilian Caatinga.</title>
        <authorList>
            <person name="Ferreira-Neto J.R.C."/>
            <person name="da Silva M.D."/>
            <person name="Binneck E."/>
            <person name="de Melo N.F."/>
            <person name="da Silva R.H."/>
            <person name="de Melo A.L.T.M."/>
            <person name="Pandolfi V."/>
            <person name="Bustamante F.O."/>
            <person name="Brasileiro-Vidal A.C."/>
            <person name="Benko-Iseppon A.M."/>
        </authorList>
    </citation>
    <scope>NUCLEOTIDE SEQUENCE [LARGE SCALE GENOMIC DNA]</scope>
    <source>
        <tissue evidence="2">Leaves</tissue>
    </source>
</reference>
<keyword evidence="3" id="KW-1185">Reference proteome</keyword>